<reference evidence="1 2" key="1">
    <citation type="submission" date="2016-11" db="EMBL/GenBank/DDBJ databases">
        <title>The macronuclear genome of Stentor coeruleus: a giant cell with tiny introns.</title>
        <authorList>
            <person name="Slabodnick M."/>
            <person name="Ruby J.G."/>
            <person name="Reiff S.B."/>
            <person name="Swart E.C."/>
            <person name="Gosai S."/>
            <person name="Prabakaran S."/>
            <person name="Witkowska E."/>
            <person name="Larue G.E."/>
            <person name="Fisher S."/>
            <person name="Freeman R.M."/>
            <person name="Gunawardena J."/>
            <person name="Chu W."/>
            <person name="Stover N.A."/>
            <person name="Gregory B.D."/>
            <person name="Nowacki M."/>
            <person name="Derisi J."/>
            <person name="Roy S.W."/>
            <person name="Marshall W.F."/>
            <person name="Sood P."/>
        </authorList>
    </citation>
    <scope>NUCLEOTIDE SEQUENCE [LARGE SCALE GENOMIC DNA]</scope>
    <source>
        <strain evidence="1">WM001</strain>
    </source>
</reference>
<proteinExistence type="predicted"/>
<protein>
    <submittedName>
        <fullName evidence="1">Uncharacterized protein</fullName>
    </submittedName>
</protein>
<organism evidence="1 2">
    <name type="scientific">Stentor coeruleus</name>
    <dbReference type="NCBI Taxonomy" id="5963"/>
    <lineage>
        <taxon>Eukaryota</taxon>
        <taxon>Sar</taxon>
        <taxon>Alveolata</taxon>
        <taxon>Ciliophora</taxon>
        <taxon>Postciliodesmatophora</taxon>
        <taxon>Heterotrichea</taxon>
        <taxon>Heterotrichida</taxon>
        <taxon>Stentoridae</taxon>
        <taxon>Stentor</taxon>
    </lineage>
</organism>
<evidence type="ECO:0000313" key="1">
    <source>
        <dbReference type="EMBL" id="OMJ93952.1"/>
    </source>
</evidence>
<gene>
    <name evidence="1" type="ORF">SteCoe_3012</name>
</gene>
<sequence length="613" mass="71835">MSLFRIVYKAHDYLKPYSKQLLDIQTVKTAYTAAEYSESVIKQSNLPNLDFDPCNYSRESIKIARLLNKDIILPEKLQNSILKDLIKHPSYTDILEPIIKGNLPNLNDEELATYCSIYNETHDIPLKHSPISSFEDLYYIIKWKSSTKLPKESLIWMQEQTYKLIYEDKIDLDYITKIYNEICKNIINFDDLWSIYNDIIYKYFFALIPEQIIESLKGFSSVKNKYFKNLSWMTYVETLDENILTEFSSLQLANLAKQIIDIGINLHPFIRRRLMNEKVIGSSDYIHCSLHLNLNVQSIGSMCEAIIENGSFEEKINIIKALNQYNKHNQVKEKVIKKLCEQLETTSFTDILELLKNVACTEQCSEVYEKCINQIEKKYIGNINIKELEPMSYVLGLYVHQELSIPLSFTKAFETILKVNIQSLNPYVYINFIHLFSYLFPYKSIHDILVDFLIVTDLPSYISDTKPDHEYYEIIGQGKYLVLNHPILSSMQTINLAIAVVCLKMKFQLPDKANNIIRNYIKVLIKNSFFKLNLKHRTKLGIMLAMPENFDKEIADLYFEQIKKTFLRKFRLIYTYSIVMAIINFKKIDYVHPIMDSILANSDEYQEDEDILS</sequence>
<comment type="caution">
    <text evidence="1">The sequence shown here is derived from an EMBL/GenBank/DDBJ whole genome shotgun (WGS) entry which is preliminary data.</text>
</comment>
<keyword evidence="2" id="KW-1185">Reference proteome</keyword>
<evidence type="ECO:0000313" key="2">
    <source>
        <dbReference type="Proteomes" id="UP000187209"/>
    </source>
</evidence>
<dbReference type="Proteomes" id="UP000187209">
    <property type="component" value="Unassembled WGS sequence"/>
</dbReference>
<dbReference type="AlphaFoldDB" id="A0A1R2CY72"/>
<accession>A0A1R2CY72</accession>
<name>A0A1R2CY72_9CILI</name>
<dbReference type="EMBL" id="MPUH01000034">
    <property type="protein sequence ID" value="OMJ93952.1"/>
    <property type="molecule type" value="Genomic_DNA"/>
</dbReference>